<feature type="compositionally biased region" description="Basic and acidic residues" evidence="1">
    <location>
        <begin position="219"/>
        <end position="233"/>
    </location>
</feature>
<protein>
    <submittedName>
        <fullName evidence="2">Uncharacterized protein</fullName>
    </submittedName>
</protein>
<keyword evidence="3" id="KW-1185">Reference proteome</keyword>
<comment type="caution">
    <text evidence="2">The sequence shown here is derived from an EMBL/GenBank/DDBJ whole genome shotgun (WGS) entry which is preliminary data.</text>
</comment>
<feature type="region of interest" description="Disordered" evidence="1">
    <location>
        <begin position="194"/>
        <end position="233"/>
    </location>
</feature>
<reference evidence="2 3" key="1">
    <citation type="submission" date="2019-05" db="EMBL/GenBank/DDBJ databases">
        <title>Another draft genome of Portunus trituberculatus and its Hox gene families provides insights of decapod evolution.</title>
        <authorList>
            <person name="Jeong J.-H."/>
            <person name="Song I."/>
            <person name="Kim S."/>
            <person name="Choi T."/>
            <person name="Kim D."/>
            <person name="Ryu S."/>
            <person name="Kim W."/>
        </authorList>
    </citation>
    <scope>NUCLEOTIDE SEQUENCE [LARGE SCALE GENOMIC DNA]</scope>
    <source>
        <tissue evidence="2">Muscle</tissue>
    </source>
</reference>
<dbReference type="EMBL" id="VSRR010000703">
    <property type="protein sequence ID" value="MPC18704.1"/>
    <property type="molecule type" value="Genomic_DNA"/>
</dbReference>
<evidence type="ECO:0000313" key="3">
    <source>
        <dbReference type="Proteomes" id="UP000324222"/>
    </source>
</evidence>
<name>A0A5B7DBH7_PORTR</name>
<evidence type="ECO:0000313" key="2">
    <source>
        <dbReference type="EMBL" id="MPC18704.1"/>
    </source>
</evidence>
<feature type="compositionally biased region" description="Pro residues" evidence="1">
    <location>
        <begin position="194"/>
        <end position="203"/>
    </location>
</feature>
<sequence length="233" mass="26044">MRASTERIKRITILLILGRLYEGQKINGHSLYYFNPPYTFLKLCKITKLRVMNMKTRHGTGGVNVTCISTHPRWRQMFHSIKTARLKENTKNSYTNGEILPRVIPRPLLVSIHSSSSSSSSSSSRSYSSSFISPPSSSLSFFLCFLFPPSPQPSLTQNLLLLLLLLLLLSPSRPRVQYLLSLLILSPSLLSPPPPPPPLPLPSLQPVLGTVTRASPRGLRSDREGRRGTRREG</sequence>
<gene>
    <name evidence="2" type="ORF">E2C01_011597</name>
</gene>
<accession>A0A5B7DBH7</accession>
<proteinExistence type="predicted"/>
<evidence type="ECO:0000256" key="1">
    <source>
        <dbReference type="SAM" id="MobiDB-lite"/>
    </source>
</evidence>
<dbReference type="Proteomes" id="UP000324222">
    <property type="component" value="Unassembled WGS sequence"/>
</dbReference>
<organism evidence="2 3">
    <name type="scientific">Portunus trituberculatus</name>
    <name type="common">Swimming crab</name>
    <name type="synonym">Neptunus trituberculatus</name>
    <dbReference type="NCBI Taxonomy" id="210409"/>
    <lineage>
        <taxon>Eukaryota</taxon>
        <taxon>Metazoa</taxon>
        <taxon>Ecdysozoa</taxon>
        <taxon>Arthropoda</taxon>
        <taxon>Crustacea</taxon>
        <taxon>Multicrustacea</taxon>
        <taxon>Malacostraca</taxon>
        <taxon>Eumalacostraca</taxon>
        <taxon>Eucarida</taxon>
        <taxon>Decapoda</taxon>
        <taxon>Pleocyemata</taxon>
        <taxon>Brachyura</taxon>
        <taxon>Eubrachyura</taxon>
        <taxon>Portunoidea</taxon>
        <taxon>Portunidae</taxon>
        <taxon>Portuninae</taxon>
        <taxon>Portunus</taxon>
    </lineage>
</organism>
<dbReference type="AlphaFoldDB" id="A0A5B7DBH7"/>